<dbReference type="AlphaFoldDB" id="A0A0P6X3G1"/>
<dbReference type="PATRIC" id="fig|229921.5.peg.274"/>
<dbReference type="STRING" id="229921.ADN01_18170"/>
<evidence type="ECO:0000256" key="3">
    <source>
        <dbReference type="ARBA" id="ARBA00022692"/>
    </source>
</evidence>
<proteinExistence type="inferred from homology"/>
<keyword evidence="9" id="KW-1185">Reference proteome</keyword>
<evidence type="ECO:0000256" key="6">
    <source>
        <dbReference type="SAM" id="Phobius"/>
    </source>
</evidence>
<dbReference type="SUPFAM" id="SSF103473">
    <property type="entry name" value="MFS general substrate transporter"/>
    <property type="match status" value="1"/>
</dbReference>
<feature type="transmembrane region" description="Helical" evidence="6">
    <location>
        <begin position="175"/>
        <end position="195"/>
    </location>
</feature>
<evidence type="ECO:0000313" key="8">
    <source>
        <dbReference type="EMBL" id="KPL75744.1"/>
    </source>
</evidence>
<organism evidence="8 9">
    <name type="scientific">Levilinea saccharolytica</name>
    <dbReference type="NCBI Taxonomy" id="229921"/>
    <lineage>
        <taxon>Bacteria</taxon>
        <taxon>Bacillati</taxon>
        <taxon>Chloroflexota</taxon>
        <taxon>Anaerolineae</taxon>
        <taxon>Anaerolineales</taxon>
        <taxon>Anaerolineaceae</taxon>
        <taxon>Levilinea</taxon>
    </lineage>
</organism>
<feature type="transmembrane region" description="Helical" evidence="6">
    <location>
        <begin position="36"/>
        <end position="59"/>
    </location>
</feature>
<dbReference type="InterPro" id="IPR036259">
    <property type="entry name" value="MFS_trans_sf"/>
</dbReference>
<dbReference type="Gene3D" id="1.20.1250.20">
    <property type="entry name" value="MFS general substrate transporter like domains"/>
    <property type="match status" value="1"/>
</dbReference>
<keyword evidence="4 6" id="KW-1133">Transmembrane helix</keyword>
<feature type="domain" description="Major facilitator superfamily (MFS) profile" evidence="7">
    <location>
        <begin position="5"/>
        <end position="409"/>
    </location>
</feature>
<accession>A0A0P6X3G1</accession>
<comment type="subcellular location">
    <subcellularLocation>
        <location evidence="1">Cell membrane</location>
        <topology evidence="1">Multi-pass membrane protein</topology>
    </subcellularLocation>
</comment>
<protein>
    <submittedName>
        <fullName evidence="8">MFS transporter</fullName>
    </submittedName>
</protein>
<evidence type="ECO:0000256" key="5">
    <source>
        <dbReference type="ARBA" id="ARBA00023136"/>
    </source>
</evidence>
<sequence>MKNSRLLTIFLIVFVDLLGFSLILPLLPYYAESFGATAAVVGLLVASYAAAQLAGAPLLGRLSDRIGRRPVLLLSVAGTFLGFLLLGLAAPLGRWIAGFTAPQAVNWIILGVLFLSRILDGLTGGNISVAQAYITDITDEQNRAKGLGMIGAAFGLGFIIGPAAGGALSQWGYNVPAFVAAGVSMLNWLAIFFFLPESLTSEQRAAMALQKRPPFTFNALLQALNRPKVGPLLHVRLFYGMAFATFQTIFSLYAQSIGLSSRSTGFVLAYVGILSVITQAGLIGALTRRFRENWLMINALWLMAFALLAWAFTAQLWMLLIVMLPLALSGGVLNTVLQSSISKSVGRDEVGGILGIASSLEAFTRVIAPSVGGFLLGSLGRWAPGVFAALLMIWSISFAYRRIILPGRKENLAASAASGQ</sequence>
<keyword evidence="3 6" id="KW-0812">Transmembrane</keyword>
<dbReference type="InterPro" id="IPR020846">
    <property type="entry name" value="MFS_dom"/>
</dbReference>
<feature type="transmembrane region" description="Helical" evidence="6">
    <location>
        <begin position="71"/>
        <end position="89"/>
    </location>
</feature>
<reference evidence="8 9" key="1">
    <citation type="submission" date="2015-07" db="EMBL/GenBank/DDBJ databases">
        <title>Genome sequence of Levilinea saccharolytica DSM 16555.</title>
        <authorList>
            <person name="Hemp J."/>
            <person name="Ward L.M."/>
            <person name="Pace L.A."/>
            <person name="Fischer W.W."/>
        </authorList>
    </citation>
    <scope>NUCLEOTIDE SEQUENCE [LARGE SCALE GENOMIC DNA]</scope>
    <source>
        <strain evidence="8 9">KIBI-1</strain>
    </source>
</reference>
<feature type="transmembrane region" description="Helical" evidence="6">
    <location>
        <begin position="95"/>
        <end position="115"/>
    </location>
</feature>
<feature type="transmembrane region" description="Helical" evidence="6">
    <location>
        <begin position="237"/>
        <end position="254"/>
    </location>
</feature>
<dbReference type="RefSeq" id="WP_062417196.1">
    <property type="nucleotide sequence ID" value="NZ_DF967974.1"/>
</dbReference>
<feature type="transmembrane region" description="Helical" evidence="6">
    <location>
        <begin position="266"/>
        <end position="287"/>
    </location>
</feature>
<evidence type="ECO:0000313" key="9">
    <source>
        <dbReference type="Proteomes" id="UP000050501"/>
    </source>
</evidence>
<evidence type="ECO:0000256" key="2">
    <source>
        <dbReference type="ARBA" id="ARBA00007520"/>
    </source>
</evidence>
<evidence type="ECO:0000256" key="1">
    <source>
        <dbReference type="ARBA" id="ARBA00004651"/>
    </source>
</evidence>
<dbReference type="PANTHER" id="PTHR24002:SF3">
    <property type="entry name" value="SOLUTE CARRIER FAMILY 22 MEMBER 18"/>
    <property type="match status" value="1"/>
</dbReference>
<dbReference type="GO" id="GO:0005886">
    <property type="term" value="C:plasma membrane"/>
    <property type="evidence" value="ECO:0007669"/>
    <property type="project" value="UniProtKB-SubCell"/>
</dbReference>
<name>A0A0P6X3G1_9CHLR</name>
<dbReference type="InterPro" id="IPR011701">
    <property type="entry name" value="MFS"/>
</dbReference>
<gene>
    <name evidence="8" type="ORF">ADN01_18170</name>
</gene>
<dbReference type="GO" id="GO:0022857">
    <property type="term" value="F:transmembrane transporter activity"/>
    <property type="evidence" value="ECO:0007669"/>
    <property type="project" value="InterPro"/>
</dbReference>
<dbReference type="PANTHER" id="PTHR24002">
    <property type="entry name" value="SOLUTE CARRIER FAMILY 22 MEMBER 18"/>
    <property type="match status" value="1"/>
</dbReference>
<feature type="transmembrane region" description="Helical" evidence="6">
    <location>
        <begin position="294"/>
        <end position="312"/>
    </location>
</feature>
<feature type="transmembrane region" description="Helical" evidence="6">
    <location>
        <begin position="147"/>
        <end position="169"/>
    </location>
</feature>
<dbReference type="EMBL" id="LGCM01000065">
    <property type="protein sequence ID" value="KPL75744.1"/>
    <property type="molecule type" value="Genomic_DNA"/>
</dbReference>
<dbReference type="PROSITE" id="PS50850">
    <property type="entry name" value="MFS"/>
    <property type="match status" value="1"/>
</dbReference>
<dbReference type="Proteomes" id="UP000050501">
    <property type="component" value="Unassembled WGS sequence"/>
</dbReference>
<comment type="similarity">
    <text evidence="2">Belongs to the major facilitator superfamily. TCR/Tet family.</text>
</comment>
<dbReference type="OrthoDB" id="9793283at2"/>
<comment type="caution">
    <text evidence="8">The sequence shown here is derived from an EMBL/GenBank/DDBJ whole genome shotgun (WGS) entry which is preliminary data.</text>
</comment>
<feature type="transmembrane region" description="Helical" evidence="6">
    <location>
        <begin position="382"/>
        <end position="400"/>
    </location>
</feature>
<dbReference type="Pfam" id="PF07690">
    <property type="entry name" value="MFS_1"/>
    <property type="match status" value="1"/>
</dbReference>
<dbReference type="InterPro" id="IPR005829">
    <property type="entry name" value="Sugar_transporter_CS"/>
</dbReference>
<feature type="transmembrane region" description="Helical" evidence="6">
    <location>
        <begin position="7"/>
        <end position="30"/>
    </location>
</feature>
<keyword evidence="5 6" id="KW-0472">Membrane</keyword>
<evidence type="ECO:0000256" key="4">
    <source>
        <dbReference type="ARBA" id="ARBA00022989"/>
    </source>
</evidence>
<dbReference type="PROSITE" id="PS00216">
    <property type="entry name" value="SUGAR_TRANSPORT_1"/>
    <property type="match status" value="1"/>
</dbReference>
<dbReference type="InterPro" id="IPR001958">
    <property type="entry name" value="Tet-R_TetA/multi-R_MdtG-like"/>
</dbReference>
<dbReference type="PRINTS" id="PR01035">
    <property type="entry name" value="TCRTETA"/>
</dbReference>
<evidence type="ECO:0000259" key="7">
    <source>
        <dbReference type="PROSITE" id="PS50850"/>
    </source>
</evidence>